<organism evidence="2 3">
    <name type="scientific">Auricularia subglabra (strain TFB-10046 / SS5)</name>
    <name type="common">White-rot fungus</name>
    <name type="synonym">Auricularia delicata (strain TFB10046)</name>
    <dbReference type="NCBI Taxonomy" id="717982"/>
    <lineage>
        <taxon>Eukaryota</taxon>
        <taxon>Fungi</taxon>
        <taxon>Dikarya</taxon>
        <taxon>Basidiomycota</taxon>
        <taxon>Agaricomycotina</taxon>
        <taxon>Agaricomycetes</taxon>
        <taxon>Auriculariales</taxon>
        <taxon>Auriculariaceae</taxon>
        <taxon>Auricularia</taxon>
    </lineage>
</organism>
<dbReference type="AlphaFoldDB" id="J0LB34"/>
<sequence>MSSTHRTARTGGTEMSAVDLAAGLAPRVRAPGFNRSLASSRGLLHTLACNSLPGTQDESASCLKPLLVVAHQRRLFISHLESNGLTVDHSFLARCHAPRPLRLTSHPTVSSQSSPFLLAAGPVQHAHAQPPEAHAPPPHLARDARLPRDRRDAGPEPPRVAQLDYTQRRQQSALECREELCRRPWDG</sequence>
<dbReference type="InParanoid" id="J0LB34"/>
<evidence type="ECO:0000256" key="1">
    <source>
        <dbReference type="SAM" id="MobiDB-lite"/>
    </source>
</evidence>
<keyword evidence="3" id="KW-1185">Reference proteome</keyword>
<protein>
    <submittedName>
        <fullName evidence="2">Uncharacterized protein</fullName>
    </submittedName>
</protein>
<gene>
    <name evidence="2" type="ORF">AURDEDRAFT_177271</name>
</gene>
<feature type="region of interest" description="Disordered" evidence="1">
    <location>
        <begin position="123"/>
        <end position="169"/>
    </location>
</feature>
<feature type="compositionally biased region" description="Basic and acidic residues" evidence="1">
    <location>
        <begin position="140"/>
        <end position="154"/>
    </location>
</feature>
<name>J0LB34_AURST</name>
<dbReference type="KEGG" id="adl:AURDEDRAFT_177271"/>
<accession>J0LB34</accession>
<reference evidence="3" key="1">
    <citation type="journal article" date="2012" name="Science">
        <title>The Paleozoic origin of enzymatic lignin decomposition reconstructed from 31 fungal genomes.</title>
        <authorList>
            <person name="Floudas D."/>
            <person name="Binder M."/>
            <person name="Riley R."/>
            <person name="Barry K."/>
            <person name="Blanchette R.A."/>
            <person name="Henrissat B."/>
            <person name="Martinez A.T."/>
            <person name="Otillar R."/>
            <person name="Spatafora J.W."/>
            <person name="Yadav J.S."/>
            <person name="Aerts A."/>
            <person name="Benoit I."/>
            <person name="Boyd A."/>
            <person name="Carlson A."/>
            <person name="Copeland A."/>
            <person name="Coutinho P.M."/>
            <person name="de Vries R.P."/>
            <person name="Ferreira P."/>
            <person name="Findley K."/>
            <person name="Foster B."/>
            <person name="Gaskell J."/>
            <person name="Glotzer D."/>
            <person name="Gorecki P."/>
            <person name="Heitman J."/>
            <person name="Hesse C."/>
            <person name="Hori C."/>
            <person name="Igarashi K."/>
            <person name="Jurgens J.A."/>
            <person name="Kallen N."/>
            <person name="Kersten P."/>
            <person name="Kohler A."/>
            <person name="Kuees U."/>
            <person name="Kumar T.K.A."/>
            <person name="Kuo A."/>
            <person name="LaButti K."/>
            <person name="Larrondo L.F."/>
            <person name="Lindquist E."/>
            <person name="Ling A."/>
            <person name="Lombard V."/>
            <person name="Lucas S."/>
            <person name="Lundell T."/>
            <person name="Martin R."/>
            <person name="McLaughlin D.J."/>
            <person name="Morgenstern I."/>
            <person name="Morin E."/>
            <person name="Murat C."/>
            <person name="Nagy L.G."/>
            <person name="Nolan M."/>
            <person name="Ohm R.A."/>
            <person name="Patyshakuliyeva A."/>
            <person name="Rokas A."/>
            <person name="Ruiz-Duenas F.J."/>
            <person name="Sabat G."/>
            <person name="Salamov A."/>
            <person name="Samejima M."/>
            <person name="Schmutz J."/>
            <person name="Slot J.C."/>
            <person name="St John F."/>
            <person name="Stenlid J."/>
            <person name="Sun H."/>
            <person name="Sun S."/>
            <person name="Syed K."/>
            <person name="Tsang A."/>
            <person name="Wiebenga A."/>
            <person name="Young D."/>
            <person name="Pisabarro A."/>
            <person name="Eastwood D.C."/>
            <person name="Martin F."/>
            <person name="Cullen D."/>
            <person name="Grigoriev I.V."/>
            <person name="Hibbett D.S."/>
        </authorList>
    </citation>
    <scope>NUCLEOTIDE SEQUENCE [LARGE SCALE GENOMIC DNA]</scope>
    <source>
        <strain evidence="3">TFB10046</strain>
    </source>
</reference>
<evidence type="ECO:0000313" key="2">
    <source>
        <dbReference type="EMBL" id="EJD33643.1"/>
    </source>
</evidence>
<evidence type="ECO:0000313" key="3">
    <source>
        <dbReference type="Proteomes" id="UP000006514"/>
    </source>
</evidence>
<dbReference type="EMBL" id="JH688135">
    <property type="protein sequence ID" value="EJD33643.1"/>
    <property type="molecule type" value="Genomic_DNA"/>
</dbReference>
<dbReference type="Proteomes" id="UP000006514">
    <property type="component" value="Unassembled WGS sequence"/>
</dbReference>
<proteinExistence type="predicted"/>